<proteinExistence type="predicted"/>
<gene>
    <name evidence="1" type="ordered locus">ambt_16880</name>
</gene>
<accession>F5Z5F5</accession>
<protein>
    <recommendedName>
        <fullName evidence="3">DUF2787 domain-containing protein</fullName>
    </recommendedName>
</protein>
<dbReference type="OrthoDB" id="5589278at2"/>
<dbReference type="RefSeq" id="WP_013785802.1">
    <property type="nucleotide sequence ID" value="NC_015554.1"/>
</dbReference>
<reference evidence="1 2" key="1">
    <citation type="journal article" date="2011" name="J. Bacteriol.">
        <title>Complete genome sequence of the polycyclic aromatic hydrocarbon-degrading bacterium Alteromonas sp. strain SN2.</title>
        <authorList>
            <person name="Jin H.M."/>
            <person name="Jeong H."/>
            <person name="Moon E.J."/>
            <person name="Math R.K."/>
            <person name="Lee K."/>
            <person name="Kim H.J."/>
            <person name="Jeon C.O."/>
            <person name="Oh T.K."/>
            <person name="Kim J.F."/>
        </authorList>
    </citation>
    <scope>NUCLEOTIDE SEQUENCE [LARGE SCALE GENOMIC DNA]</scope>
    <source>
        <strain evidence="2">JCM 17741 / KACC 18427 / KCTC 11700BP / SN2</strain>
    </source>
</reference>
<dbReference type="Proteomes" id="UP000000683">
    <property type="component" value="Chromosome"/>
</dbReference>
<evidence type="ECO:0000313" key="2">
    <source>
        <dbReference type="Proteomes" id="UP000000683"/>
    </source>
</evidence>
<dbReference type="EMBL" id="CP002339">
    <property type="protein sequence ID" value="AEF04881.1"/>
    <property type="molecule type" value="Genomic_DNA"/>
</dbReference>
<dbReference type="InterPro" id="IPR021248">
    <property type="entry name" value="DUF2787"/>
</dbReference>
<dbReference type="AlphaFoldDB" id="F5Z5F5"/>
<evidence type="ECO:0000313" key="1">
    <source>
        <dbReference type="EMBL" id="AEF04881.1"/>
    </source>
</evidence>
<dbReference type="eggNOG" id="ENOG50330C3">
    <property type="taxonomic scope" value="Bacteria"/>
</dbReference>
<dbReference type="PANTHER" id="PTHR38978:SF2">
    <property type="entry name" value="DUF2787 DOMAIN-CONTAINING PROTEIN"/>
    <property type="match status" value="1"/>
</dbReference>
<keyword evidence="2" id="KW-1185">Reference proteome</keyword>
<dbReference type="Gene3D" id="3.10.450.430">
    <property type="entry name" value="Protein of unknown function DUF2787"/>
    <property type="match status" value="1"/>
</dbReference>
<evidence type="ECO:0008006" key="3">
    <source>
        <dbReference type="Google" id="ProtNLM"/>
    </source>
</evidence>
<dbReference type="Pfam" id="PF10980">
    <property type="entry name" value="DUF2787"/>
    <property type="match status" value="1"/>
</dbReference>
<organism evidence="1 2">
    <name type="scientific">Alteromonas naphthalenivorans</name>
    <dbReference type="NCBI Taxonomy" id="715451"/>
    <lineage>
        <taxon>Bacteria</taxon>
        <taxon>Pseudomonadati</taxon>
        <taxon>Pseudomonadota</taxon>
        <taxon>Gammaproteobacteria</taxon>
        <taxon>Alteromonadales</taxon>
        <taxon>Alteromonadaceae</taxon>
        <taxon>Alteromonas/Salinimonas group</taxon>
        <taxon>Alteromonas</taxon>
    </lineage>
</organism>
<dbReference type="PANTHER" id="PTHR38978">
    <property type="entry name" value="DUF2787 DOMAIN-CONTAINING PROTEIN"/>
    <property type="match status" value="1"/>
</dbReference>
<name>F5Z5F5_ALTNA</name>
<dbReference type="KEGG" id="alt:ambt_16880"/>
<dbReference type="HOGENOM" id="CLU_119868_0_0_6"/>
<sequence length="137" mass="15799">MRIQYEQLALPVSEQFAAALAELLLQNQVSGSSVTINFRDPNYSAEEGGFHPVEIRLEKQNGTWHFCYITDFTYVGIGPYAELAKDLDFDFQAGVFQNLFGVFPIETAWDIYQIWEGNFLHYWQELGVFTIKTTKDK</sequence>